<organism evidence="1">
    <name type="scientific">marine sediment metagenome</name>
    <dbReference type="NCBI Taxonomy" id="412755"/>
    <lineage>
        <taxon>unclassified sequences</taxon>
        <taxon>metagenomes</taxon>
        <taxon>ecological metagenomes</taxon>
    </lineage>
</organism>
<proteinExistence type="predicted"/>
<gene>
    <name evidence="1" type="ORF">LCGC14_0887400</name>
</gene>
<name>A0A0F9P060_9ZZZZ</name>
<comment type="caution">
    <text evidence="1">The sequence shown here is derived from an EMBL/GenBank/DDBJ whole genome shotgun (WGS) entry which is preliminary data.</text>
</comment>
<dbReference type="Gene3D" id="3.40.50.11980">
    <property type="match status" value="1"/>
</dbReference>
<dbReference type="AlphaFoldDB" id="A0A0F9P060"/>
<sequence>MRISKYNNYIISNIYKKSGVFEMISIESFPNLQTFKFVIDVGNVVYHIRNKKGKPMLSNYFKLYRYLLNELYIESSNIIAISDPSIRYCIDEKSRFKELLIKREIIQAPKKADFYILALALRNKFVLIISNDRFKEFVQELPSIKWLTLKLVKFLIIYEDVLLSPDITYQEVLFMTNLSNILKSRSYRKLPIVALDVN</sequence>
<evidence type="ECO:0008006" key="2">
    <source>
        <dbReference type="Google" id="ProtNLM"/>
    </source>
</evidence>
<dbReference type="EMBL" id="LAZR01002822">
    <property type="protein sequence ID" value="KKN25180.1"/>
    <property type="molecule type" value="Genomic_DNA"/>
</dbReference>
<reference evidence="1" key="1">
    <citation type="journal article" date="2015" name="Nature">
        <title>Complex archaea that bridge the gap between prokaryotes and eukaryotes.</title>
        <authorList>
            <person name="Spang A."/>
            <person name="Saw J.H."/>
            <person name="Jorgensen S.L."/>
            <person name="Zaremba-Niedzwiedzka K."/>
            <person name="Martijn J."/>
            <person name="Lind A.E."/>
            <person name="van Eijk R."/>
            <person name="Schleper C."/>
            <person name="Guy L."/>
            <person name="Ettema T.J."/>
        </authorList>
    </citation>
    <scope>NUCLEOTIDE SEQUENCE</scope>
</reference>
<evidence type="ECO:0000313" key="1">
    <source>
        <dbReference type="EMBL" id="KKN25180.1"/>
    </source>
</evidence>
<protein>
    <recommendedName>
        <fullName evidence="2">RNase NYN domain-containing protein</fullName>
    </recommendedName>
</protein>
<accession>A0A0F9P060</accession>